<proteinExistence type="inferred from homology"/>
<evidence type="ECO:0000313" key="3">
    <source>
        <dbReference type="EMBL" id="WPB84116.1"/>
    </source>
</evidence>
<protein>
    <submittedName>
        <fullName evidence="3">Zn-dependent hydrolase</fullName>
    </submittedName>
</protein>
<evidence type="ECO:0000256" key="1">
    <source>
        <dbReference type="ARBA" id="ARBA00006153"/>
    </source>
</evidence>
<keyword evidence="2 3" id="KW-0378">Hydrolase</keyword>
<dbReference type="Gene3D" id="3.30.70.360">
    <property type="match status" value="1"/>
</dbReference>
<keyword evidence="4" id="KW-1185">Reference proteome</keyword>
<dbReference type="NCBIfam" id="TIGR01879">
    <property type="entry name" value="hydantase"/>
    <property type="match status" value="1"/>
</dbReference>
<dbReference type="Gene3D" id="3.40.630.10">
    <property type="entry name" value="Zn peptidases"/>
    <property type="match status" value="1"/>
</dbReference>
<evidence type="ECO:0000256" key="2">
    <source>
        <dbReference type="ARBA" id="ARBA00022801"/>
    </source>
</evidence>
<dbReference type="Proteomes" id="UP001305521">
    <property type="component" value="Chromosome"/>
</dbReference>
<gene>
    <name evidence="3" type="ORF">R9Z33_18695</name>
</gene>
<dbReference type="PANTHER" id="PTHR32494">
    <property type="entry name" value="ALLANTOATE DEIMINASE-RELATED"/>
    <property type="match status" value="1"/>
</dbReference>
<dbReference type="InterPro" id="IPR010158">
    <property type="entry name" value="Amidase_Cbmase"/>
</dbReference>
<comment type="similarity">
    <text evidence="1">Belongs to the peptidase M20 family.</text>
</comment>
<dbReference type="EMBL" id="CP137852">
    <property type="protein sequence ID" value="WPB84116.1"/>
    <property type="molecule type" value="Genomic_DNA"/>
</dbReference>
<dbReference type="RefSeq" id="WP_318648072.1">
    <property type="nucleotide sequence ID" value="NZ_CP137852.1"/>
</dbReference>
<dbReference type="InterPro" id="IPR002933">
    <property type="entry name" value="Peptidase_M20"/>
</dbReference>
<sequence length="421" mass="45033">MATNLRPDIALAQRLFDALRETTFDGVGVTREAYGRGEEIAHALVRAEAERLGLEISVDFAGNMYMTLPGTDRSLPRIILGSHLDSVPQGGNYDGAAGVLCGMAVVAGMRQAGFTPTRDVTVMAIRAEEGGAWFNGFPGSRGALGSFPPENLSILRPDTGLSLEHHMRELGFDPDALRQGRKHLLPEAVAAYVELHIEQGPVLDAEEIPMGLVTALPGNRRIRRGIVRGEWNHSGATPRAYRHDAALALAEFAHRLDQFWGALEAEGVPLVITFCTITTTDQAGFGKVPGEITFSLDVRAPELATLDRAYAEIERLIAEISAARGVSFALEGRQASVPTPMDAKLREALRQSAEAMGIAHKIMPSGGGHDAAAFAQAGIPAAMVFVRNQNGSHTPLEDMRMEDFAAATAAITHWCAKAAAA</sequence>
<dbReference type="GO" id="GO:0016787">
    <property type="term" value="F:hydrolase activity"/>
    <property type="evidence" value="ECO:0007669"/>
    <property type="project" value="UniProtKB-KW"/>
</dbReference>
<dbReference type="Pfam" id="PF01546">
    <property type="entry name" value="Peptidase_M20"/>
    <property type="match status" value="1"/>
</dbReference>
<organism evidence="3 4">
    <name type="scientific">Sediminicoccus rosea</name>
    <dbReference type="NCBI Taxonomy" id="1225128"/>
    <lineage>
        <taxon>Bacteria</taxon>
        <taxon>Pseudomonadati</taxon>
        <taxon>Pseudomonadota</taxon>
        <taxon>Alphaproteobacteria</taxon>
        <taxon>Acetobacterales</taxon>
        <taxon>Roseomonadaceae</taxon>
        <taxon>Sediminicoccus</taxon>
    </lineage>
</organism>
<name>A0ABZ0PF56_9PROT</name>
<reference evidence="3 4" key="1">
    <citation type="submission" date="2023-11" db="EMBL/GenBank/DDBJ databases">
        <title>Arctic aerobic anoxygenic photoheterotroph Sediminicoccus rosea KRV36 adapts its photosynthesis to long days of polar summer.</title>
        <authorList>
            <person name="Tomasch J."/>
            <person name="Kopejtka K."/>
            <person name="Bily T."/>
            <person name="Gardiner A.T."/>
            <person name="Gardian Z."/>
            <person name="Shivaramu S."/>
            <person name="Koblizek M."/>
            <person name="Engelhardt F."/>
            <person name="Kaftan D."/>
        </authorList>
    </citation>
    <scope>NUCLEOTIDE SEQUENCE [LARGE SCALE GENOMIC DNA]</scope>
    <source>
        <strain evidence="3 4">R-30</strain>
    </source>
</reference>
<dbReference type="PIRSF" id="PIRSF001235">
    <property type="entry name" value="Amidase_carbamoylase"/>
    <property type="match status" value="1"/>
</dbReference>
<dbReference type="PANTHER" id="PTHR32494:SF5">
    <property type="entry name" value="ALLANTOATE AMIDOHYDROLASE"/>
    <property type="match status" value="1"/>
</dbReference>
<accession>A0ABZ0PF56</accession>
<evidence type="ECO:0000313" key="4">
    <source>
        <dbReference type="Proteomes" id="UP001305521"/>
    </source>
</evidence>
<dbReference type="InterPro" id="IPR036264">
    <property type="entry name" value="Bact_exopeptidase_dim_dom"/>
</dbReference>
<dbReference type="SUPFAM" id="SSF55031">
    <property type="entry name" value="Bacterial exopeptidase dimerisation domain"/>
    <property type="match status" value="1"/>
</dbReference>
<dbReference type="SUPFAM" id="SSF53187">
    <property type="entry name" value="Zn-dependent exopeptidases"/>
    <property type="match status" value="1"/>
</dbReference>